<feature type="compositionally biased region" description="Basic and acidic residues" evidence="10">
    <location>
        <begin position="218"/>
        <end position="240"/>
    </location>
</feature>
<accession>A0AAD9L8D1</accession>
<dbReference type="SUPFAM" id="SSF100879">
    <property type="entry name" value="Lesion bypass DNA polymerase (Y-family), little finger domain"/>
    <property type="match status" value="1"/>
</dbReference>
<dbReference type="PIRSF" id="PIRSF036603">
    <property type="entry name" value="DPol_eta"/>
    <property type="match status" value="1"/>
</dbReference>
<dbReference type="GO" id="GO:0007064">
    <property type="term" value="P:mitotic sister chromatid cohesion"/>
    <property type="evidence" value="ECO:0007669"/>
    <property type="project" value="UniProtKB-ARBA"/>
</dbReference>
<dbReference type="CDD" id="cd01702">
    <property type="entry name" value="PolY_Pol_eta"/>
    <property type="match status" value="1"/>
</dbReference>
<feature type="region of interest" description="Disordered" evidence="10">
    <location>
        <begin position="185"/>
        <end position="243"/>
    </location>
</feature>
<evidence type="ECO:0000313" key="13">
    <source>
        <dbReference type="EMBL" id="KAK1927081.1"/>
    </source>
</evidence>
<dbReference type="GO" id="GO:0070987">
    <property type="term" value="P:error-free translesion synthesis"/>
    <property type="evidence" value="ECO:0007669"/>
    <property type="project" value="UniProtKB-ARBA"/>
</dbReference>
<dbReference type="Pfam" id="PF11799">
    <property type="entry name" value="IMS_C"/>
    <property type="match status" value="1"/>
</dbReference>
<dbReference type="InterPro" id="IPR001126">
    <property type="entry name" value="UmuC"/>
</dbReference>
<dbReference type="InterPro" id="IPR041298">
    <property type="entry name" value="UBZ3"/>
</dbReference>
<dbReference type="SUPFAM" id="SSF56672">
    <property type="entry name" value="DNA/RNA polymerases"/>
    <property type="match status" value="1"/>
</dbReference>
<evidence type="ECO:0000256" key="1">
    <source>
        <dbReference type="ARBA" id="ARBA00004123"/>
    </source>
</evidence>
<gene>
    <name evidence="13" type="ORF">DB88DRAFT_476626</name>
</gene>
<dbReference type="FunFam" id="1.10.150.20:FF:000014">
    <property type="entry name" value="Polymerase (DNA directed), eta"/>
    <property type="match status" value="1"/>
</dbReference>
<dbReference type="Gene3D" id="3.30.70.270">
    <property type="match status" value="1"/>
</dbReference>
<dbReference type="PANTHER" id="PTHR45873">
    <property type="entry name" value="DNA POLYMERASE ETA"/>
    <property type="match status" value="1"/>
</dbReference>
<dbReference type="Pfam" id="PF18439">
    <property type="entry name" value="zf_UBZ"/>
    <property type="match status" value="1"/>
</dbReference>
<dbReference type="Pfam" id="PF21704">
    <property type="entry name" value="POLH-Rev1_HhH"/>
    <property type="match status" value="1"/>
</dbReference>
<dbReference type="Gene3D" id="3.40.1170.60">
    <property type="match status" value="1"/>
</dbReference>
<dbReference type="GO" id="GO:0003887">
    <property type="term" value="F:DNA-directed DNA polymerase activity"/>
    <property type="evidence" value="ECO:0007669"/>
    <property type="project" value="TreeGrafter"/>
</dbReference>
<dbReference type="Gene3D" id="3.30.1490.100">
    <property type="entry name" value="DNA polymerase, Y-family, little finger domain"/>
    <property type="match status" value="1"/>
</dbReference>
<feature type="region of interest" description="Disordered" evidence="10">
    <location>
        <begin position="662"/>
        <end position="708"/>
    </location>
</feature>
<dbReference type="Gene3D" id="1.10.150.20">
    <property type="entry name" value="5' to 3' exonuclease, C-terminal subdomain"/>
    <property type="match status" value="1"/>
</dbReference>
<evidence type="ECO:0000256" key="6">
    <source>
        <dbReference type="ARBA" id="ARBA00022833"/>
    </source>
</evidence>
<dbReference type="InterPro" id="IPR043128">
    <property type="entry name" value="Rev_trsase/Diguanyl_cyclase"/>
</dbReference>
<dbReference type="FunFam" id="3.30.1490.100:FF:000009">
    <property type="entry name" value="DNA polymerase eta subunit"/>
    <property type="match status" value="1"/>
</dbReference>
<evidence type="ECO:0000259" key="11">
    <source>
        <dbReference type="PROSITE" id="PS50173"/>
    </source>
</evidence>
<comment type="subcellular location">
    <subcellularLocation>
        <location evidence="1">Nucleus</location>
    </subcellularLocation>
</comment>
<dbReference type="GO" id="GO:0042276">
    <property type="term" value="P:error-prone translesion synthesis"/>
    <property type="evidence" value="ECO:0007669"/>
    <property type="project" value="TreeGrafter"/>
</dbReference>
<dbReference type="GO" id="GO:0003684">
    <property type="term" value="F:damaged DNA binding"/>
    <property type="evidence" value="ECO:0007669"/>
    <property type="project" value="InterPro"/>
</dbReference>
<dbReference type="InterPro" id="IPR017961">
    <property type="entry name" value="DNA_pol_Y-fam_little_finger"/>
</dbReference>
<keyword evidence="2" id="KW-0808">Transferase</keyword>
<keyword evidence="5" id="KW-0863">Zinc-finger</keyword>
<feature type="domain" description="UBZ3-type" evidence="12">
    <location>
        <begin position="613"/>
        <end position="662"/>
    </location>
</feature>
<dbReference type="InterPro" id="IPR052230">
    <property type="entry name" value="DNA_polymerase_eta"/>
</dbReference>
<dbReference type="GO" id="GO:0035861">
    <property type="term" value="C:site of double-strand break"/>
    <property type="evidence" value="ECO:0007669"/>
    <property type="project" value="TreeGrafter"/>
</dbReference>
<evidence type="ECO:0000256" key="10">
    <source>
        <dbReference type="SAM" id="MobiDB-lite"/>
    </source>
</evidence>
<dbReference type="GO" id="GO:0008270">
    <property type="term" value="F:zinc ion binding"/>
    <property type="evidence" value="ECO:0007669"/>
    <property type="project" value="UniProtKB-KW"/>
</dbReference>
<protein>
    <recommendedName>
        <fullName evidence="9">DNA polymerase eta</fullName>
    </recommendedName>
</protein>
<evidence type="ECO:0000256" key="3">
    <source>
        <dbReference type="ARBA" id="ARBA00022723"/>
    </source>
</evidence>
<keyword evidence="8" id="KW-0539">Nucleus</keyword>
<dbReference type="GO" id="GO:0009314">
    <property type="term" value="P:response to radiation"/>
    <property type="evidence" value="ECO:0007669"/>
    <property type="project" value="TreeGrafter"/>
</dbReference>
<organism evidence="13 14">
    <name type="scientific">Papiliotrema laurentii</name>
    <name type="common">Cryptococcus laurentii</name>
    <dbReference type="NCBI Taxonomy" id="5418"/>
    <lineage>
        <taxon>Eukaryota</taxon>
        <taxon>Fungi</taxon>
        <taxon>Dikarya</taxon>
        <taxon>Basidiomycota</taxon>
        <taxon>Agaricomycotina</taxon>
        <taxon>Tremellomycetes</taxon>
        <taxon>Tremellales</taxon>
        <taxon>Rhynchogastremaceae</taxon>
        <taxon>Papiliotrema</taxon>
    </lineage>
</organism>
<dbReference type="AlphaFoldDB" id="A0AAD9L8D1"/>
<dbReference type="GO" id="GO:0005634">
    <property type="term" value="C:nucleus"/>
    <property type="evidence" value="ECO:0007669"/>
    <property type="project" value="UniProtKB-SubCell"/>
</dbReference>
<evidence type="ECO:0000256" key="2">
    <source>
        <dbReference type="ARBA" id="ARBA00022679"/>
    </source>
</evidence>
<dbReference type="PROSITE" id="PS50173">
    <property type="entry name" value="UMUC"/>
    <property type="match status" value="1"/>
</dbReference>
<feature type="region of interest" description="Disordered" evidence="10">
    <location>
        <begin position="517"/>
        <end position="563"/>
    </location>
</feature>
<keyword evidence="3" id="KW-0479">Metal-binding</keyword>
<evidence type="ECO:0000256" key="9">
    <source>
        <dbReference type="ARBA" id="ARBA00044975"/>
    </source>
</evidence>
<dbReference type="InterPro" id="IPR043502">
    <property type="entry name" value="DNA/RNA_pol_sf"/>
</dbReference>
<reference evidence="13" key="1">
    <citation type="submission" date="2023-02" db="EMBL/GenBank/DDBJ databases">
        <title>Identification and recombinant expression of a fungal hydrolase from Papiliotrema laurentii that hydrolyzes apple cutin and clears colloidal polyester polyurethane.</title>
        <authorList>
            <consortium name="DOE Joint Genome Institute"/>
            <person name="Roman V.A."/>
            <person name="Bojanowski C."/>
            <person name="Crable B.R."/>
            <person name="Wagner D.N."/>
            <person name="Hung C.S."/>
            <person name="Nadeau L.J."/>
            <person name="Schratz L."/>
            <person name="Haridas S."/>
            <person name="Pangilinan J."/>
            <person name="Lipzen A."/>
            <person name="Na H."/>
            <person name="Yan M."/>
            <person name="Ng V."/>
            <person name="Grigoriev I.V."/>
            <person name="Spatafora J.W."/>
            <person name="Barlow D."/>
            <person name="Biffinger J."/>
            <person name="Kelley-Loughnane N."/>
            <person name="Varaljay V.A."/>
            <person name="Crookes-Goodson W.J."/>
        </authorList>
    </citation>
    <scope>NUCLEOTIDE SEQUENCE</scope>
    <source>
        <strain evidence="13">5307AH</strain>
    </source>
</reference>
<evidence type="ECO:0000313" key="14">
    <source>
        <dbReference type="Proteomes" id="UP001182556"/>
    </source>
</evidence>
<evidence type="ECO:0000256" key="4">
    <source>
        <dbReference type="ARBA" id="ARBA00022763"/>
    </source>
</evidence>
<sequence length="708" mass="78314">MAFLGGSSRRNDPGGPVTYRHLLSPQAMTVFNPLRVIAHCDIDAAYAQFEQVRLGLPDGVPLICAQWQSIIAVNYPARKYGIKRFNTIDEAKKMCPHLIVQHVATYRNGEAEAGYWGEVDPRTHKVSLDPYRRESLKILAIFKDMVPRGEIEKASIDEAFLDLTPMAIERLLVLHPYLSAVPPDAPEGLDSPLPPPPPIDWTRSGNVFPINGEAGEAEQGKEEERSDDGHGEDDRPRQSAEEPTWEDWALCMGAEIMAELRNEVWTRLHYTCSAGIAHNKAMSKLCSAWKKPNNQTVLRTNAIPAFLRPMDFTDIRFLGGKLGNAIATEYGAKTVGDLLQVSLEELQSRFGEESIWVYNIIRGIDHTEVTARVATKSMLASKNVRPSVTTPEQGVHWLNVLAGELNVRLRDAREISPGLWPKTLVLSHRTGIEPSRSRQIPFPFTRHLSTEYIVKYARKLWDEATQPMSKGTMKLNNIALSFTGLEKLEEGQQGIETFFGSKPTVATPVHPVDAVLKRSRSSSPGPSKVLSSASTTPTTDSRSPLGPSPKKPRLPTLHTGKRKTALETFLAKNPESSKGRETSPSPVVVVEVEDDDIARSGTSAQFEQGGEEGHLGQWTCPRCQMAFVASDHLLEDGERTTYIVAQKQEHEDYHFARDLQDGVAPSAAPDRPTVTARGGSATFPTKKKKKPEGIKAFFMPKPTKKDSG</sequence>
<dbReference type="InterPro" id="IPR036775">
    <property type="entry name" value="DNA_pol_Y-fam_lit_finger_sf"/>
</dbReference>
<keyword evidence="4" id="KW-0227">DNA damage</keyword>
<dbReference type="FunFam" id="3.40.1170.60:FF:000008">
    <property type="entry name" value="DNA polymerase eta subunit"/>
    <property type="match status" value="1"/>
</dbReference>
<dbReference type="PANTHER" id="PTHR45873:SF1">
    <property type="entry name" value="DNA POLYMERASE ETA"/>
    <property type="match status" value="1"/>
</dbReference>
<evidence type="ECO:0000256" key="7">
    <source>
        <dbReference type="ARBA" id="ARBA00023204"/>
    </source>
</evidence>
<name>A0AAD9L8D1_PAPLA</name>
<keyword evidence="14" id="KW-1185">Reference proteome</keyword>
<proteinExistence type="predicted"/>
<feature type="domain" description="UmuC" evidence="11">
    <location>
        <begin position="37"/>
        <end position="319"/>
    </location>
</feature>
<keyword evidence="7" id="KW-0234">DNA repair</keyword>
<dbReference type="GO" id="GO:0006281">
    <property type="term" value="P:DNA repair"/>
    <property type="evidence" value="ECO:0007669"/>
    <property type="project" value="UniProtKB-KW"/>
</dbReference>
<evidence type="ECO:0000256" key="8">
    <source>
        <dbReference type="ARBA" id="ARBA00023242"/>
    </source>
</evidence>
<evidence type="ECO:0000259" key="12">
    <source>
        <dbReference type="PROSITE" id="PS51907"/>
    </source>
</evidence>
<dbReference type="EMBL" id="JAODAN010000001">
    <property type="protein sequence ID" value="KAK1927081.1"/>
    <property type="molecule type" value="Genomic_DNA"/>
</dbReference>
<dbReference type="PROSITE" id="PS51907">
    <property type="entry name" value="ZF_UBZ3"/>
    <property type="match status" value="1"/>
</dbReference>
<dbReference type="Pfam" id="PF00817">
    <property type="entry name" value="IMS"/>
    <property type="match status" value="1"/>
</dbReference>
<comment type="caution">
    <text evidence="13">The sequence shown here is derived from an EMBL/GenBank/DDBJ whole genome shotgun (WGS) entry which is preliminary data.</text>
</comment>
<keyword evidence="6" id="KW-0862">Zinc</keyword>
<dbReference type="GO" id="GO:0005657">
    <property type="term" value="C:replication fork"/>
    <property type="evidence" value="ECO:0007669"/>
    <property type="project" value="UniProtKB-ARBA"/>
</dbReference>
<evidence type="ECO:0000256" key="5">
    <source>
        <dbReference type="ARBA" id="ARBA00022771"/>
    </source>
</evidence>
<dbReference type="Proteomes" id="UP001182556">
    <property type="component" value="Unassembled WGS sequence"/>
</dbReference>
<feature type="compositionally biased region" description="Low complexity" evidence="10">
    <location>
        <begin position="521"/>
        <end position="534"/>
    </location>
</feature>